<dbReference type="Gene3D" id="3.40.5.10">
    <property type="entry name" value="Ribosomal protein L9, N-terminal domain"/>
    <property type="match status" value="1"/>
</dbReference>
<dbReference type="InterPro" id="IPR036935">
    <property type="entry name" value="Ribosomal_bL9_N_sf"/>
</dbReference>
<dbReference type="PROSITE" id="PS00651">
    <property type="entry name" value="RIBOSOMAL_L9"/>
    <property type="match status" value="1"/>
</dbReference>
<keyword evidence="2" id="KW-0699">rRNA-binding</keyword>
<keyword evidence="4 8" id="KW-0689">Ribosomal protein</keyword>
<dbReference type="Pfam" id="PF03948">
    <property type="entry name" value="Ribosomal_L9_C"/>
    <property type="match status" value="1"/>
</dbReference>
<accession>A0A1J5U344</accession>
<dbReference type="NCBIfam" id="TIGR00158">
    <property type="entry name" value="L9"/>
    <property type="match status" value="1"/>
</dbReference>
<dbReference type="InterPro" id="IPR020070">
    <property type="entry name" value="Ribosomal_bL9_N"/>
</dbReference>
<dbReference type="GO" id="GO:0003735">
    <property type="term" value="F:structural constituent of ribosome"/>
    <property type="evidence" value="ECO:0007669"/>
    <property type="project" value="InterPro"/>
</dbReference>
<evidence type="ECO:0000256" key="3">
    <source>
        <dbReference type="ARBA" id="ARBA00022884"/>
    </source>
</evidence>
<dbReference type="InterPro" id="IPR020594">
    <property type="entry name" value="Ribosomal_bL9_bac/chp"/>
</dbReference>
<dbReference type="InterPro" id="IPR036791">
    <property type="entry name" value="Ribosomal_bL9_C_sf"/>
</dbReference>
<dbReference type="GO" id="GO:1990904">
    <property type="term" value="C:ribonucleoprotein complex"/>
    <property type="evidence" value="ECO:0007669"/>
    <property type="project" value="UniProtKB-KW"/>
</dbReference>
<evidence type="ECO:0000256" key="1">
    <source>
        <dbReference type="ARBA" id="ARBA00010605"/>
    </source>
</evidence>
<keyword evidence="3" id="KW-0694">RNA-binding</keyword>
<evidence type="ECO:0000256" key="4">
    <source>
        <dbReference type="ARBA" id="ARBA00022980"/>
    </source>
</evidence>
<evidence type="ECO:0000256" key="5">
    <source>
        <dbReference type="ARBA" id="ARBA00023274"/>
    </source>
</evidence>
<evidence type="ECO:0000256" key="2">
    <source>
        <dbReference type="ARBA" id="ARBA00022730"/>
    </source>
</evidence>
<feature type="region of interest" description="Disordered" evidence="6">
    <location>
        <begin position="153"/>
        <end position="184"/>
    </location>
</feature>
<evidence type="ECO:0000259" key="7">
    <source>
        <dbReference type="PROSITE" id="PS00651"/>
    </source>
</evidence>
<gene>
    <name evidence="8" type="primary">rplI_1</name>
    <name evidence="8" type="ORF">GALL_10740</name>
</gene>
<dbReference type="SUPFAM" id="SSF55653">
    <property type="entry name" value="Ribosomal protein L9 C-domain"/>
    <property type="match status" value="1"/>
</dbReference>
<dbReference type="Pfam" id="PF01281">
    <property type="entry name" value="Ribosomal_L9_N"/>
    <property type="match status" value="1"/>
</dbReference>
<evidence type="ECO:0000256" key="6">
    <source>
        <dbReference type="SAM" id="MobiDB-lite"/>
    </source>
</evidence>
<dbReference type="InterPro" id="IPR000244">
    <property type="entry name" value="Ribosomal_bL9"/>
</dbReference>
<dbReference type="InterPro" id="IPR020069">
    <property type="entry name" value="Ribosomal_bL9_C"/>
</dbReference>
<dbReference type="GO" id="GO:0006412">
    <property type="term" value="P:translation"/>
    <property type="evidence" value="ECO:0007669"/>
    <property type="project" value="InterPro"/>
</dbReference>
<dbReference type="HAMAP" id="MF_00503">
    <property type="entry name" value="Ribosomal_bL9"/>
    <property type="match status" value="1"/>
</dbReference>
<comment type="caution">
    <text evidence="8">The sequence shown here is derived from an EMBL/GenBank/DDBJ whole genome shotgun (WGS) entry which is preliminary data.</text>
</comment>
<proteinExistence type="inferred from homology"/>
<sequence>MANSEILLLKPVDGLGGEGDQVKVRAGYARNYLLPRGFGVPLTRANRKQVESLKKRRAEREAQELAGAQELAKKLEKTSIAFVVKTGEGGKMFGSITANDLHDKLVEAGVQIEKKKIHLHTPVKAIGKHEVKIKLHADVSVELSFDVVSENPIVPTVEEAPEAPKKERRERKSKDAAPEAPAAE</sequence>
<dbReference type="Gene3D" id="3.10.430.100">
    <property type="entry name" value="Ribosomal protein L9, C-terminal domain"/>
    <property type="match status" value="1"/>
</dbReference>
<keyword evidence="5" id="KW-0687">Ribonucleoprotein</keyword>
<dbReference type="PANTHER" id="PTHR21368">
    <property type="entry name" value="50S RIBOSOMAL PROTEIN L9"/>
    <property type="match status" value="1"/>
</dbReference>
<dbReference type="SUPFAM" id="SSF55658">
    <property type="entry name" value="L9 N-domain-like"/>
    <property type="match status" value="1"/>
</dbReference>
<comment type="similarity">
    <text evidence="1">Belongs to the bacterial ribosomal protein bL9 family.</text>
</comment>
<feature type="compositionally biased region" description="Basic and acidic residues" evidence="6">
    <location>
        <begin position="162"/>
        <end position="177"/>
    </location>
</feature>
<protein>
    <submittedName>
        <fullName evidence="8">50S ribosomal protein L9</fullName>
    </submittedName>
</protein>
<dbReference type="GO" id="GO:0019843">
    <property type="term" value="F:rRNA binding"/>
    <property type="evidence" value="ECO:0007669"/>
    <property type="project" value="UniProtKB-KW"/>
</dbReference>
<dbReference type="InterPro" id="IPR009027">
    <property type="entry name" value="Ribosomal_bL9/RNase_H1_N"/>
</dbReference>
<organism evidence="8">
    <name type="scientific">mine drainage metagenome</name>
    <dbReference type="NCBI Taxonomy" id="410659"/>
    <lineage>
        <taxon>unclassified sequences</taxon>
        <taxon>metagenomes</taxon>
        <taxon>ecological metagenomes</taxon>
    </lineage>
</organism>
<dbReference type="GO" id="GO:0005840">
    <property type="term" value="C:ribosome"/>
    <property type="evidence" value="ECO:0007669"/>
    <property type="project" value="UniProtKB-KW"/>
</dbReference>
<evidence type="ECO:0000313" key="8">
    <source>
        <dbReference type="EMBL" id="OIR18734.1"/>
    </source>
</evidence>
<name>A0A1J5U344_9ZZZZ</name>
<reference evidence="8" key="1">
    <citation type="submission" date="2016-10" db="EMBL/GenBank/DDBJ databases">
        <title>Sequence of Gallionella enrichment culture.</title>
        <authorList>
            <person name="Poehlein A."/>
            <person name="Muehling M."/>
            <person name="Daniel R."/>
        </authorList>
    </citation>
    <scope>NUCLEOTIDE SEQUENCE</scope>
</reference>
<dbReference type="AlphaFoldDB" id="A0A1J5U344"/>
<feature type="domain" description="Ribosomal protein L9" evidence="7">
    <location>
        <begin position="16"/>
        <end position="43"/>
    </location>
</feature>
<dbReference type="EMBL" id="MLJW01000002">
    <property type="protein sequence ID" value="OIR18734.1"/>
    <property type="molecule type" value="Genomic_DNA"/>
</dbReference>